<dbReference type="Proteomes" id="UP000320580">
    <property type="component" value="Chromosome"/>
</dbReference>
<evidence type="ECO:0000313" key="4">
    <source>
        <dbReference type="EMBL" id="QDY75272.1"/>
    </source>
</evidence>
<dbReference type="Pfam" id="PF04075">
    <property type="entry name" value="F420H2_quin_red"/>
    <property type="match status" value="1"/>
</dbReference>
<gene>
    <name evidence="4" type="ORF">FQU76_00790</name>
</gene>
<name>A0A5B8IC02_9ACTN</name>
<dbReference type="GO" id="GO:0016491">
    <property type="term" value="F:oxidoreductase activity"/>
    <property type="evidence" value="ECO:0007669"/>
    <property type="project" value="InterPro"/>
</dbReference>
<dbReference type="Gene3D" id="2.30.110.10">
    <property type="entry name" value="Electron Transport, Fmn-binding Protein, Chain A"/>
    <property type="match status" value="1"/>
</dbReference>
<dbReference type="Pfam" id="PF01814">
    <property type="entry name" value="Hemerythrin"/>
    <property type="match status" value="1"/>
</dbReference>
<organism evidence="4 5">
    <name type="scientific">Streptomyces qinzhouensis</name>
    <dbReference type="NCBI Taxonomy" id="2599401"/>
    <lineage>
        <taxon>Bacteria</taxon>
        <taxon>Bacillati</taxon>
        <taxon>Actinomycetota</taxon>
        <taxon>Actinomycetes</taxon>
        <taxon>Kitasatosporales</taxon>
        <taxon>Streptomycetaceae</taxon>
        <taxon>Streptomyces</taxon>
    </lineage>
</organism>
<dbReference type="GO" id="GO:0070967">
    <property type="term" value="F:coenzyme F420 binding"/>
    <property type="evidence" value="ECO:0007669"/>
    <property type="project" value="TreeGrafter"/>
</dbReference>
<evidence type="ECO:0000256" key="2">
    <source>
        <dbReference type="ARBA" id="ARBA00049106"/>
    </source>
</evidence>
<evidence type="ECO:0000259" key="3">
    <source>
        <dbReference type="Pfam" id="PF01814"/>
    </source>
</evidence>
<keyword evidence="5" id="KW-1185">Reference proteome</keyword>
<sequence length="279" mass="30692">MANDFNQKIIEEFRANDGRVGGPFEGARLLLLTTTGARSGARHTTPLGYLPDSDGRVLVIASAAGAPRHPAWYHNLVANPRVHIETGVFVYDADAVVLTGEERDQAFARAVETDDGWAEYQSRTTRTIPVVSLRPVAHDGPPTLSGPQSFGDALTRIHDVLRRELALIRQEVAASGTSLGAQLRINCLSLCQGLHNHHEGESQGMFPMIARQFPETADVMARLADEHRKVAELIDELQRVVTADRPDPKAALAEVDRLSAELEAHLLYEEEQLIPLFDR</sequence>
<dbReference type="CDD" id="cd12108">
    <property type="entry name" value="Hr-like"/>
    <property type="match status" value="1"/>
</dbReference>
<dbReference type="PANTHER" id="PTHR39428:SF1">
    <property type="entry name" value="F420H(2)-DEPENDENT QUINONE REDUCTASE RV1261C"/>
    <property type="match status" value="1"/>
</dbReference>
<accession>A0A5B8IC02</accession>
<comment type="similarity">
    <text evidence="1">Belongs to the F420H(2)-dependent quinone reductase family.</text>
</comment>
<dbReference type="InterPro" id="IPR012312">
    <property type="entry name" value="Hemerythrin-like"/>
</dbReference>
<dbReference type="KEGG" id="sqz:FQU76_00790"/>
<dbReference type="RefSeq" id="WP_146478584.1">
    <property type="nucleotide sequence ID" value="NZ_CP042266.1"/>
</dbReference>
<protein>
    <submittedName>
        <fullName evidence="4">Nitroreductase family deazaflavin-dependent oxidoreductase</fullName>
    </submittedName>
</protein>
<evidence type="ECO:0000313" key="5">
    <source>
        <dbReference type="Proteomes" id="UP000320580"/>
    </source>
</evidence>
<dbReference type="Gene3D" id="1.20.120.520">
    <property type="entry name" value="nmb1532 protein domain like"/>
    <property type="match status" value="1"/>
</dbReference>
<dbReference type="InterPro" id="IPR004378">
    <property type="entry name" value="F420H2_quin_Rdtase"/>
</dbReference>
<dbReference type="InterPro" id="IPR012349">
    <property type="entry name" value="Split_barrel_FMN-bd"/>
</dbReference>
<dbReference type="GO" id="GO:0005886">
    <property type="term" value="C:plasma membrane"/>
    <property type="evidence" value="ECO:0007669"/>
    <property type="project" value="TreeGrafter"/>
</dbReference>
<dbReference type="OrthoDB" id="8225825at2"/>
<dbReference type="NCBIfam" id="TIGR00026">
    <property type="entry name" value="hi_GC_TIGR00026"/>
    <property type="match status" value="1"/>
</dbReference>
<reference evidence="4 5" key="1">
    <citation type="submission" date="2019-07" db="EMBL/GenBank/DDBJ databases">
        <authorList>
            <person name="Zhu P."/>
        </authorList>
    </citation>
    <scope>NUCLEOTIDE SEQUENCE [LARGE SCALE GENOMIC DNA]</scope>
    <source>
        <strain evidence="4 5">SSL-25</strain>
    </source>
</reference>
<evidence type="ECO:0000256" key="1">
    <source>
        <dbReference type="ARBA" id="ARBA00008710"/>
    </source>
</evidence>
<dbReference type="EMBL" id="CP042266">
    <property type="protein sequence ID" value="QDY75272.1"/>
    <property type="molecule type" value="Genomic_DNA"/>
</dbReference>
<feature type="domain" description="Hemerythrin-like" evidence="3">
    <location>
        <begin position="152"/>
        <end position="276"/>
    </location>
</feature>
<dbReference type="SUPFAM" id="SSF50475">
    <property type="entry name" value="FMN-binding split barrel"/>
    <property type="match status" value="1"/>
</dbReference>
<comment type="catalytic activity">
    <reaction evidence="2">
        <text>oxidized coenzyme F420-(gamma-L-Glu)(n) + a quinol + H(+) = reduced coenzyme F420-(gamma-L-Glu)(n) + a quinone</text>
        <dbReference type="Rhea" id="RHEA:39663"/>
        <dbReference type="Rhea" id="RHEA-COMP:12939"/>
        <dbReference type="Rhea" id="RHEA-COMP:14378"/>
        <dbReference type="ChEBI" id="CHEBI:15378"/>
        <dbReference type="ChEBI" id="CHEBI:24646"/>
        <dbReference type="ChEBI" id="CHEBI:132124"/>
        <dbReference type="ChEBI" id="CHEBI:133980"/>
        <dbReference type="ChEBI" id="CHEBI:139511"/>
    </reaction>
</comment>
<dbReference type="AlphaFoldDB" id="A0A5B8IC02"/>
<proteinExistence type="inferred from homology"/>
<dbReference type="PANTHER" id="PTHR39428">
    <property type="entry name" value="F420H(2)-DEPENDENT QUINONE REDUCTASE RV1261C"/>
    <property type="match status" value="1"/>
</dbReference>